<dbReference type="PANTHER" id="PTHR36702">
    <property type="entry name" value="HOLLIDAY JUNCTION RESOLVASE"/>
    <property type="match status" value="1"/>
</dbReference>
<protein>
    <submittedName>
        <fullName evidence="1">Uncharacterized protein</fullName>
    </submittedName>
</protein>
<evidence type="ECO:0000313" key="2">
    <source>
        <dbReference type="Proteomes" id="UP000653305"/>
    </source>
</evidence>
<keyword evidence="2" id="KW-1185">Reference proteome</keyword>
<dbReference type="PANTHER" id="PTHR36702:SF1">
    <property type="entry name" value="HOLLIDAY JUNCTION RESOLVASE"/>
    <property type="match status" value="1"/>
</dbReference>
<name>A0A830CPB5_9LAMI</name>
<accession>A0A830CPB5</accession>
<dbReference type="OrthoDB" id="1925340at2759"/>
<evidence type="ECO:0000313" key="1">
    <source>
        <dbReference type="EMBL" id="GFP99338.1"/>
    </source>
</evidence>
<gene>
    <name evidence="1" type="ORF">PHJA_002077900</name>
</gene>
<sequence length="949" mass="106601">MKCSNSGSGLQTLLEAIKASEVVENRIQLLKELEETDISEKTAVNTLVECLTANIWCRKHLKMTLMSVEDSPEEEHCSFFYQLVLDLLNYSAASYSAIARYPVSVNKELVVSVENFISEQFTLMKDLVSEIKSIHILGSELLKAAQVALDAMTRLCKIYCNGVKWDIFHEKTEDEKIRDSNETENGDHVIQITNCAIENLCELGTVAANDGGSLVSLLNLSWKGVLSLLQFGKGALAAKVNIKGIIMNLISLASESLRCAAETWSSSMTEKISVAEAKRIFLPVKFYLINAVRIISQYQTQAVCLYKEIAVCVVMILGFRISLSTVEHLKSASEVLAEILEPTSLHLLNSLLNSAQVKQENKCQILDWLFSNGGDVTSSDVIFSASSDYVNKENMLALGRVALFLKLLACAPDLEDDIRFGIAGKLGWLLDTLVDEDVYCSIFVLQIPIVSGSSQNHEFTYQPMFYAVLHALKTFIIMVSSSPAWNEVESFLIENLFHPHFLCLDIITELWCLILRHAELDLVNDVVDKLCALLMVTSRESVLFNPQSALRKTARLICDIATHGPEFMVDRVYSCIFDSGRSEYALNVQIALLVEGFPLNFLSEKKRSVAKQRIITEYYDFLESFEETSPQESDFGVYGAPVFALSAALQSLQVSISDTDMKTLKFLVAIIQKYKISPDNAIKDNHRRLLGELLGIISNMKNLYSFGEMEKVILELHNLFISRPALSDSQFFTCKPNLAYFVAGLGHIELPDNDDDVSSSAAWELYHMLLRERHWALVHLSITAFGYFAARTSCNQLWRFVPQDAALSFDLRSGKEADEERFMSELKAVLEKEMACPTIQANPDQLAMFVEEGRVLKETARNNAKRDEDALSDMMNIDDEKQQLSKKRKFPDGISRGVELLQNGLKIMVDGLSELKQNQNDLNEVREEFWTHFSRLEDVIGHLVSLADS</sequence>
<dbReference type="Proteomes" id="UP000653305">
    <property type="component" value="Unassembled WGS sequence"/>
</dbReference>
<reference evidence="1" key="1">
    <citation type="submission" date="2020-07" db="EMBL/GenBank/DDBJ databases">
        <title>Ethylene signaling mediates host invasion by parasitic plants.</title>
        <authorList>
            <person name="Yoshida S."/>
        </authorList>
    </citation>
    <scope>NUCLEOTIDE SEQUENCE</scope>
    <source>
        <strain evidence="1">Okayama</strain>
    </source>
</reference>
<proteinExistence type="predicted"/>
<dbReference type="Pfam" id="PF14868">
    <property type="entry name" value="DUF4487"/>
    <property type="match status" value="1"/>
</dbReference>
<dbReference type="EMBL" id="BMAC01000568">
    <property type="protein sequence ID" value="GFP99338.1"/>
    <property type="molecule type" value="Genomic_DNA"/>
</dbReference>
<dbReference type="InterPro" id="IPR027902">
    <property type="entry name" value="DUF4487"/>
</dbReference>
<comment type="caution">
    <text evidence="1">The sequence shown here is derived from an EMBL/GenBank/DDBJ whole genome shotgun (WGS) entry which is preliminary data.</text>
</comment>
<organism evidence="1 2">
    <name type="scientific">Phtheirospermum japonicum</name>
    <dbReference type="NCBI Taxonomy" id="374723"/>
    <lineage>
        <taxon>Eukaryota</taxon>
        <taxon>Viridiplantae</taxon>
        <taxon>Streptophyta</taxon>
        <taxon>Embryophyta</taxon>
        <taxon>Tracheophyta</taxon>
        <taxon>Spermatophyta</taxon>
        <taxon>Magnoliopsida</taxon>
        <taxon>eudicotyledons</taxon>
        <taxon>Gunneridae</taxon>
        <taxon>Pentapetalae</taxon>
        <taxon>asterids</taxon>
        <taxon>lamiids</taxon>
        <taxon>Lamiales</taxon>
        <taxon>Orobanchaceae</taxon>
        <taxon>Orobanchaceae incertae sedis</taxon>
        <taxon>Phtheirospermum</taxon>
    </lineage>
</organism>
<dbReference type="AlphaFoldDB" id="A0A830CPB5"/>